<dbReference type="PANTHER" id="PTHR30295">
    <property type="entry name" value="BACTERIOFERRITIN"/>
    <property type="match status" value="1"/>
</dbReference>
<dbReference type="PANTHER" id="PTHR30295:SF0">
    <property type="entry name" value="BACTERIOFERRITIN"/>
    <property type="match status" value="1"/>
</dbReference>
<feature type="domain" description="Rubrerythrin diiron-binding" evidence="3">
    <location>
        <begin position="34"/>
        <end position="158"/>
    </location>
</feature>
<name>A0ABY5I534_9FIRM</name>
<keyword evidence="1" id="KW-0409">Iron storage</keyword>
<dbReference type="Pfam" id="PF02915">
    <property type="entry name" value="Rubrerythrin"/>
    <property type="match status" value="1"/>
</dbReference>
<proteinExistence type="predicted"/>
<dbReference type="Gene3D" id="1.20.120.660">
    <property type="entry name" value="IL-4 antagonist (De novo design) like domain"/>
    <property type="match status" value="1"/>
</dbReference>
<protein>
    <recommendedName>
        <fullName evidence="3">Rubrerythrin diiron-binding domain-containing protein</fullName>
    </recommendedName>
</protein>
<dbReference type="InterPro" id="IPR009078">
    <property type="entry name" value="Ferritin-like_SF"/>
</dbReference>
<dbReference type="InterPro" id="IPR003251">
    <property type="entry name" value="Rr_diiron-bd_dom"/>
</dbReference>
<evidence type="ECO:0000256" key="2">
    <source>
        <dbReference type="ARBA" id="ARBA00023004"/>
    </source>
</evidence>
<evidence type="ECO:0000313" key="5">
    <source>
        <dbReference type="Proteomes" id="UP001060112"/>
    </source>
</evidence>
<dbReference type="CDD" id="cd07908">
    <property type="entry name" value="Mn_catalase_like"/>
    <property type="match status" value="1"/>
</dbReference>
<accession>A0ABY5I534</accession>
<dbReference type="Proteomes" id="UP001060112">
    <property type="component" value="Chromosome"/>
</dbReference>
<keyword evidence="2" id="KW-0408">Iron</keyword>
<evidence type="ECO:0000256" key="1">
    <source>
        <dbReference type="ARBA" id="ARBA00022434"/>
    </source>
</evidence>
<dbReference type="Gene3D" id="1.20.1260.10">
    <property type="match status" value="1"/>
</dbReference>
<organism evidence="4 5">
    <name type="scientific">Allocoprobacillus halotolerans</name>
    <dbReference type="NCBI Taxonomy" id="2944914"/>
    <lineage>
        <taxon>Bacteria</taxon>
        <taxon>Bacillati</taxon>
        <taxon>Bacillota</taxon>
        <taxon>Erysipelotrichia</taxon>
        <taxon>Erysipelotrichales</taxon>
        <taxon>Erysipelotrichaceae</taxon>
        <taxon>Allocoprobacillus</taxon>
    </lineage>
</organism>
<keyword evidence="5" id="KW-1185">Reference proteome</keyword>
<sequence>MKYRIDKPYPLIEKLQPNPRYASMMLSHLGGLYSEMNAVSLYFYNHIILKDSWLELSEAMEQISIVEMRHLDIFAQLAYQLGADPRLWDCQNGYLEYWSPGYNVYPSHLQSLLENAMIQEQQTIDIYQKEINCIHNHTIQQILYRIIEDEQLHLEIFEYFLNEYQYKKRL</sequence>
<evidence type="ECO:0000313" key="4">
    <source>
        <dbReference type="EMBL" id="UTY40466.1"/>
    </source>
</evidence>
<dbReference type="InterPro" id="IPR012347">
    <property type="entry name" value="Ferritin-like"/>
</dbReference>
<gene>
    <name evidence="4" type="ORF">NMU03_06705</name>
</gene>
<dbReference type="EMBL" id="CP101620">
    <property type="protein sequence ID" value="UTY40466.1"/>
    <property type="molecule type" value="Genomic_DNA"/>
</dbReference>
<dbReference type="SUPFAM" id="SSF47240">
    <property type="entry name" value="Ferritin-like"/>
    <property type="match status" value="1"/>
</dbReference>
<dbReference type="RefSeq" id="WP_290141888.1">
    <property type="nucleotide sequence ID" value="NZ_CP101620.1"/>
</dbReference>
<evidence type="ECO:0000259" key="3">
    <source>
        <dbReference type="Pfam" id="PF02915"/>
    </source>
</evidence>
<reference evidence="4" key="1">
    <citation type="submission" date="2022-07" db="EMBL/GenBank/DDBJ databases">
        <title>Faecal culturing of patients with breast cancer.</title>
        <authorList>
            <person name="Teng N.M.Y."/>
            <person name="Kiu R."/>
            <person name="Evans R."/>
            <person name="Baker D.J."/>
            <person name="Zenner C."/>
            <person name="Robinson S.D."/>
            <person name="Hall L.J."/>
        </authorList>
    </citation>
    <scope>NUCLEOTIDE SEQUENCE</scope>
    <source>
        <strain evidence="4">LH1062</strain>
    </source>
</reference>